<dbReference type="InterPro" id="IPR011011">
    <property type="entry name" value="Znf_FYVE_PHD"/>
</dbReference>
<feature type="compositionally biased region" description="Polar residues" evidence="5">
    <location>
        <begin position="1322"/>
        <end position="1345"/>
    </location>
</feature>
<feature type="region of interest" description="Disordered" evidence="5">
    <location>
        <begin position="132"/>
        <end position="201"/>
    </location>
</feature>
<evidence type="ECO:0000256" key="1">
    <source>
        <dbReference type="ARBA" id="ARBA00022723"/>
    </source>
</evidence>
<feature type="compositionally biased region" description="Acidic residues" evidence="5">
    <location>
        <begin position="1240"/>
        <end position="1258"/>
    </location>
</feature>
<feature type="compositionally biased region" description="Basic and acidic residues" evidence="5">
    <location>
        <begin position="52"/>
        <end position="64"/>
    </location>
</feature>
<dbReference type="CDD" id="cd15571">
    <property type="entry name" value="ePHD"/>
    <property type="match status" value="1"/>
</dbReference>
<evidence type="ECO:0000256" key="3">
    <source>
        <dbReference type="ARBA" id="ARBA00022833"/>
    </source>
</evidence>
<dbReference type="PROSITE" id="PS01359">
    <property type="entry name" value="ZF_PHD_1"/>
    <property type="match status" value="1"/>
</dbReference>
<name>A0ABR2YMP6_9CHLO</name>
<dbReference type="PANTHER" id="PTHR13793">
    <property type="entry name" value="PHD FINGER PROTEINS"/>
    <property type="match status" value="1"/>
</dbReference>
<feature type="region of interest" description="Disordered" evidence="5">
    <location>
        <begin position="341"/>
        <end position="376"/>
    </location>
</feature>
<dbReference type="Pfam" id="PF10198">
    <property type="entry name" value="Ada3"/>
    <property type="match status" value="1"/>
</dbReference>
<dbReference type="PANTHER" id="PTHR13793:SF107">
    <property type="entry name" value="BROMODOMAIN-CONTAINING PROTEIN HOMOLOG"/>
    <property type="match status" value="1"/>
</dbReference>
<feature type="compositionally biased region" description="Low complexity" evidence="5">
    <location>
        <begin position="1115"/>
        <end position="1127"/>
    </location>
</feature>
<sequence length="1371" mass="146260">MAEQRSLRQILQASRRTVQEASERLELLPARSERRQSRLPLTFTEASQYVQAKEDERKKREAKKDKQKQRGSAPATEIVPGLTPGPPDSSPFWLVTEGYFRDVTKEDLADILPSFANPLEDPIFLIPPMGRPYTLSDEDEPAMRSVAGHQRNGGRPAHQQSLLKDRVSELKAQAAAESPMPRNEDTPNSETPALDDAQRKSRRLVARAVKEADAQRPDDDHALSGVDGMGASFLLQRCSETELALLTSQVMALQSLPEAALAEECGWQEVQWRDWLVNDGSDRNGDEDADAWTLPEDARSKLSSWLARQALSMLQQPIGCANGLHSPAVANVYGDAPPQGLLTSKGVPLPDQDEPMTAATEEPSTENGAAAEAVPAVATEGQAGVSTDTAGDVKEEAASGLTGISDDQAATFTSWGEWQAALSKQQPPLPLNAAEDEYLHPYTELLLEQGPTQYILRPEPDTRHVASMSGIATPSAVTPSASAEDGSAFTAHPGAAADAGADSASTPRLAAGFHPMPSALAAVSTADHSPETPALQPMLVKAESSAGLQGLVGPEENAERVASGSFAGPSTPVGEWGPPGSRGPLARQRSQVNYSVMAGNKGGKAEQSKPTMRKAKGLDRHEPRHKGQTAIAVQSAVASGGQEGSLEDQWEHMGMAADVLATAPDDEVLAEILALQSELTQQVAVNRNRLGVVIERLLPDIEQQKEATEQQERDIDFAKAYFSKMRAAKRGVKREKREAAARDALAEAQANLQLSPRPAAGRSRASAERGSTPGQVELVDMLACRKEDEEALCAVCGGGVSAAPDYIVFCERCDVAVHQHCYGVAEIPPGEWLCWPCRQHEEELLAAGLTQHQIRPPRWEVVGPKRHLEGGSLAVECALCPVRCGAFRRTVGTGDWVHQVCALWVPDVKVKAGAGAEAVEGVPSLKAERWGVPCTLCHSSKGVVLRCNAGHCTLPFHALCARNAGHYLAVRPGPGKNQTTYRAYCAQHSEPQRRKDFDNSNLLGGGEGIQQRKSEAKRRDKEEAASNAALRMLAAREAQQATLLTARLELESLRVLLERIGRRERIKHQVVRATQELYRARTGNPAAGRAAAAASNAALSLPARAMLRQQQQLGPSSTTPTPAATTPETFNSAEQEPAADTGEQPGTLQEAPPIAVEEAPGANAEPIAAQDVPEPAEDTALPPEPEQPSDGNGPGNPPDAATAAVGAEKDMQQGEAAAMEVQQPDEAAAEAAVDEKLEGGEPEVPEEAAAEALEDAPDESPPPAKKPPASKRKRDSPAANPASRSKAKKAKGGAGKEESTQAAAGEAAADEVPDMRSRLRRPSSSNQLDRQCLMTSSEAAASNSKLPKGFKYVPVQTLRKSSRPTSGQPRY</sequence>
<evidence type="ECO:0000313" key="9">
    <source>
        <dbReference type="Proteomes" id="UP001491310"/>
    </source>
</evidence>
<evidence type="ECO:0000313" key="8">
    <source>
        <dbReference type="EMBL" id="KAK9908302.1"/>
    </source>
</evidence>
<feature type="region of interest" description="Disordered" evidence="5">
    <location>
        <begin position="28"/>
        <end position="91"/>
    </location>
</feature>
<gene>
    <name evidence="8" type="ORF">WJX75_005717</name>
</gene>
<feature type="region of interest" description="Disordered" evidence="5">
    <location>
        <begin position="752"/>
        <end position="772"/>
    </location>
</feature>
<dbReference type="SUPFAM" id="SSF57903">
    <property type="entry name" value="FYVE/PHD zinc finger"/>
    <property type="match status" value="1"/>
</dbReference>
<evidence type="ECO:0000256" key="5">
    <source>
        <dbReference type="SAM" id="MobiDB-lite"/>
    </source>
</evidence>
<dbReference type="InterPro" id="IPR034732">
    <property type="entry name" value="EPHD"/>
</dbReference>
<dbReference type="Proteomes" id="UP001491310">
    <property type="component" value="Unassembled WGS sequence"/>
</dbReference>
<keyword evidence="9" id="KW-1185">Reference proteome</keyword>
<feature type="compositionally biased region" description="Basic and acidic residues" evidence="5">
    <location>
        <begin position="1010"/>
        <end position="1021"/>
    </location>
</feature>
<feature type="region of interest" description="Disordered" evidence="5">
    <location>
        <begin position="1110"/>
        <end position="1371"/>
    </location>
</feature>
<evidence type="ECO:0008006" key="10">
    <source>
        <dbReference type="Google" id="ProtNLM"/>
    </source>
</evidence>
<evidence type="ECO:0000256" key="4">
    <source>
        <dbReference type="PROSITE-ProRule" id="PRU00146"/>
    </source>
</evidence>
<dbReference type="InterPro" id="IPR013083">
    <property type="entry name" value="Znf_RING/FYVE/PHD"/>
</dbReference>
<evidence type="ECO:0000256" key="2">
    <source>
        <dbReference type="ARBA" id="ARBA00022771"/>
    </source>
</evidence>
<dbReference type="EMBL" id="JALJOT010000008">
    <property type="protein sequence ID" value="KAK9908302.1"/>
    <property type="molecule type" value="Genomic_DNA"/>
</dbReference>
<dbReference type="PROSITE" id="PS51805">
    <property type="entry name" value="EPHD"/>
    <property type="match status" value="1"/>
</dbReference>
<dbReference type="Pfam" id="PF13831">
    <property type="entry name" value="PHD_2"/>
    <property type="match status" value="1"/>
</dbReference>
<feature type="domain" description="PHD-type" evidence="6">
    <location>
        <begin position="790"/>
        <end position="840"/>
    </location>
</feature>
<dbReference type="PROSITE" id="PS50016">
    <property type="entry name" value="ZF_PHD_2"/>
    <property type="match status" value="1"/>
</dbReference>
<evidence type="ECO:0000259" key="7">
    <source>
        <dbReference type="PROSITE" id="PS51805"/>
    </source>
</evidence>
<keyword evidence="1" id="KW-0479">Metal-binding</keyword>
<feature type="domain" description="PHD-type" evidence="7">
    <location>
        <begin position="874"/>
        <end position="989"/>
    </location>
</feature>
<accession>A0ABR2YMP6</accession>
<feature type="region of interest" description="Disordered" evidence="5">
    <location>
        <begin position="556"/>
        <end position="587"/>
    </location>
</feature>
<dbReference type="CDD" id="cd15492">
    <property type="entry name" value="PHD_BRPF_JADE_like"/>
    <property type="match status" value="1"/>
</dbReference>
<feature type="region of interest" description="Disordered" evidence="5">
    <location>
        <begin position="991"/>
        <end position="1021"/>
    </location>
</feature>
<organism evidence="8 9">
    <name type="scientific">Coccomyxa subellipsoidea</name>
    <dbReference type="NCBI Taxonomy" id="248742"/>
    <lineage>
        <taxon>Eukaryota</taxon>
        <taxon>Viridiplantae</taxon>
        <taxon>Chlorophyta</taxon>
        <taxon>core chlorophytes</taxon>
        <taxon>Trebouxiophyceae</taxon>
        <taxon>Trebouxiophyceae incertae sedis</taxon>
        <taxon>Coccomyxaceae</taxon>
        <taxon>Coccomyxa</taxon>
    </lineage>
</organism>
<dbReference type="SMART" id="SM00249">
    <property type="entry name" value="PHD"/>
    <property type="match status" value="2"/>
</dbReference>
<reference evidence="8 9" key="1">
    <citation type="journal article" date="2024" name="Nat. Commun.">
        <title>Phylogenomics reveals the evolutionary origins of lichenization in chlorophyte algae.</title>
        <authorList>
            <person name="Puginier C."/>
            <person name="Libourel C."/>
            <person name="Otte J."/>
            <person name="Skaloud P."/>
            <person name="Haon M."/>
            <person name="Grisel S."/>
            <person name="Petersen M."/>
            <person name="Berrin J.G."/>
            <person name="Delaux P.M."/>
            <person name="Dal Grande F."/>
            <person name="Keller J."/>
        </authorList>
    </citation>
    <scope>NUCLEOTIDE SEQUENCE [LARGE SCALE GENOMIC DNA]</scope>
    <source>
        <strain evidence="8 9">SAG 216-7</strain>
    </source>
</reference>
<dbReference type="InterPro" id="IPR019786">
    <property type="entry name" value="Zinc_finger_PHD-type_CS"/>
</dbReference>
<feature type="region of interest" description="Disordered" evidence="5">
    <location>
        <begin position="475"/>
        <end position="502"/>
    </location>
</feature>
<protein>
    <recommendedName>
        <fullName evidence="10">PHD-type domain-containing protein</fullName>
    </recommendedName>
</protein>
<dbReference type="Pfam" id="PF13832">
    <property type="entry name" value="zf-HC5HC2H_2"/>
    <property type="match status" value="1"/>
</dbReference>
<feature type="compositionally biased region" description="Low complexity" evidence="5">
    <location>
        <begin position="752"/>
        <end position="771"/>
    </location>
</feature>
<dbReference type="InterPro" id="IPR019787">
    <property type="entry name" value="Znf_PHD-finger"/>
</dbReference>
<dbReference type="InterPro" id="IPR019340">
    <property type="entry name" value="Histone_AcTrfase_su3"/>
</dbReference>
<dbReference type="Gene3D" id="3.30.40.10">
    <property type="entry name" value="Zinc/RING finger domain, C3HC4 (zinc finger)"/>
    <property type="match status" value="2"/>
</dbReference>
<comment type="caution">
    <text evidence="8">The sequence shown here is derived from an EMBL/GenBank/DDBJ whole genome shotgun (WGS) entry which is preliminary data.</text>
</comment>
<keyword evidence="3" id="KW-0862">Zinc</keyword>
<keyword evidence="2 4" id="KW-0863">Zinc-finger</keyword>
<dbReference type="InterPro" id="IPR050701">
    <property type="entry name" value="Histone_Mod_Regulator"/>
</dbReference>
<proteinExistence type="predicted"/>
<dbReference type="InterPro" id="IPR001965">
    <property type="entry name" value="Znf_PHD"/>
</dbReference>
<evidence type="ECO:0000259" key="6">
    <source>
        <dbReference type="PROSITE" id="PS50016"/>
    </source>
</evidence>